<dbReference type="InterPro" id="IPR005939">
    <property type="entry name" value="BLH_phosphatase-like"/>
</dbReference>
<organism evidence="2 3">
    <name type="scientific">Vreelandella rituensis</name>
    <dbReference type="NCBI Taxonomy" id="2282306"/>
    <lineage>
        <taxon>Bacteria</taxon>
        <taxon>Pseudomonadati</taxon>
        <taxon>Pseudomonadota</taxon>
        <taxon>Gammaproteobacteria</taxon>
        <taxon>Oceanospirillales</taxon>
        <taxon>Halomonadaceae</taxon>
        <taxon>Vreelandella</taxon>
    </lineage>
</organism>
<dbReference type="NCBIfam" id="TIGR01244">
    <property type="entry name" value="TIGR01244 family sulfur transferase"/>
    <property type="match status" value="1"/>
</dbReference>
<proteinExistence type="predicted"/>
<protein>
    <submittedName>
        <fullName evidence="2">TIGR01244 family phosphatase</fullName>
    </submittedName>
</protein>
<comment type="caution">
    <text evidence="2">The sequence shown here is derived from an EMBL/GenBank/DDBJ whole genome shotgun (WGS) entry which is preliminary data.</text>
</comment>
<gene>
    <name evidence="2" type="ORF">DU506_03080</name>
</gene>
<dbReference type="RefSeq" id="WP_114485492.1">
    <property type="nucleotide sequence ID" value="NZ_CBCSHM010000138.1"/>
</dbReference>
<evidence type="ECO:0000259" key="1">
    <source>
        <dbReference type="Pfam" id="PF04273"/>
    </source>
</evidence>
<evidence type="ECO:0000313" key="3">
    <source>
        <dbReference type="Proteomes" id="UP000253204"/>
    </source>
</evidence>
<dbReference type="Pfam" id="PF04273">
    <property type="entry name" value="BLH_phosphatase"/>
    <property type="match status" value="1"/>
</dbReference>
<dbReference type="InterPro" id="IPR029021">
    <property type="entry name" value="Prot-tyrosine_phosphatase-like"/>
</dbReference>
<accession>A0A368U8N0</accession>
<dbReference type="GO" id="GO:0016787">
    <property type="term" value="F:hydrolase activity"/>
    <property type="evidence" value="ECO:0007669"/>
    <property type="project" value="InterPro"/>
</dbReference>
<dbReference type="EMBL" id="QPIJ01000003">
    <property type="protein sequence ID" value="RCV93315.1"/>
    <property type="molecule type" value="Genomic_DNA"/>
</dbReference>
<name>A0A368U8N0_9GAMM</name>
<sequence>MKIHELEPGFAISEAVTPKDLNEVAERGFKSVICNRRPGEADDFPDAQALRAKAAKLGIEWRCIPVSPGEYSDADIAAFGQAMDHLPTPILAFCRSGKRAVHLWAHAKSQAPSCDIPRLLASARAAGHDIEEHRNRLENTTDRSV</sequence>
<dbReference type="OrthoDB" id="9802771at2"/>
<keyword evidence="3" id="KW-1185">Reference proteome</keyword>
<reference evidence="2 3" key="1">
    <citation type="submission" date="2018-07" db="EMBL/GenBank/DDBJ databases">
        <title>Halomonas rutogse sp. nov., isolated from Lake TangqianCo on Tibetan Plateau.</title>
        <authorList>
            <person name="Lu H."/>
            <person name="Xing P."/>
            <person name="Wu Q."/>
        </authorList>
    </citation>
    <scope>NUCLEOTIDE SEQUENCE [LARGE SCALE GENOMIC DNA]</scope>
    <source>
        <strain evidence="2 3">TQ8S</strain>
    </source>
</reference>
<evidence type="ECO:0000313" key="2">
    <source>
        <dbReference type="EMBL" id="RCV93315.1"/>
    </source>
</evidence>
<dbReference type="SUPFAM" id="SSF52799">
    <property type="entry name" value="(Phosphotyrosine protein) phosphatases II"/>
    <property type="match status" value="1"/>
</dbReference>
<feature type="domain" description="Beta-lactamase hydrolase-like protein phosphatase-like" evidence="1">
    <location>
        <begin position="6"/>
        <end position="109"/>
    </location>
</feature>
<dbReference type="Proteomes" id="UP000253204">
    <property type="component" value="Unassembled WGS sequence"/>
</dbReference>
<dbReference type="Gene3D" id="3.90.190.10">
    <property type="entry name" value="Protein tyrosine phosphatase superfamily"/>
    <property type="match status" value="1"/>
</dbReference>
<dbReference type="AlphaFoldDB" id="A0A368U8N0"/>